<evidence type="ECO:0000259" key="2">
    <source>
        <dbReference type="Pfam" id="PF13462"/>
    </source>
</evidence>
<gene>
    <name evidence="3" type="ORF">BSR29_05405</name>
</gene>
<comment type="caution">
    <text evidence="3">The sequence shown here is derived from an EMBL/GenBank/DDBJ whole genome shotgun (WGS) entry which is preliminary data.</text>
</comment>
<dbReference type="InterPro" id="IPR012336">
    <property type="entry name" value="Thioredoxin-like_fold"/>
</dbReference>
<protein>
    <recommendedName>
        <fullName evidence="2">Thioredoxin-like fold domain-containing protein</fullName>
    </recommendedName>
</protein>
<dbReference type="RefSeq" id="WP_073709280.1">
    <property type="nucleotide sequence ID" value="NZ_MQSV01000003.1"/>
</dbReference>
<dbReference type="EMBL" id="MQSV01000003">
    <property type="protein sequence ID" value="OKL47920.1"/>
    <property type="molecule type" value="Genomic_DNA"/>
</dbReference>
<dbReference type="InterPro" id="IPR036249">
    <property type="entry name" value="Thioredoxin-like_sf"/>
</dbReference>
<feature type="transmembrane region" description="Helical" evidence="1">
    <location>
        <begin position="35"/>
        <end position="57"/>
    </location>
</feature>
<dbReference type="Gene3D" id="3.40.30.10">
    <property type="entry name" value="Glutaredoxin"/>
    <property type="match status" value="1"/>
</dbReference>
<dbReference type="SUPFAM" id="SSF52833">
    <property type="entry name" value="Thioredoxin-like"/>
    <property type="match status" value="1"/>
</dbReference>
<evidence type="ECO:0000313" key="4">
    <source>
        <dbReference type="Proteomes" id="UP000186785"/>
    </source>
</evidence>
<keyword evidence="1" id="KW-1133">Transmembrane helix</keyword>
<dbReference type="Proteomes" id="UP000186785">
    <property type="component" value="Unassembled WGS sequence"/>
</dbReference>
<accession>A0A1Q5PLJ7</accession>
<name>A0A1Q5PLJ7_9ACTO</name>
<evidence type="ECO:0000313" key="3">
    <source>
        <dbReference type="EMBL" id="OKL47920.1"/>
    </source>
</evidence>
<dbReference type="Pfam" id="PF13462">
    <property type="entry name" value="Thioredoxin_4"/>
    <property type="match status" value="1"/>
</dbReference>
<keyword evidence="1" id="KW-0472">Membrane</keyword>
<evidence type="ECO:0000256" key="1">
    <source>
        <dbReference type="SAM" id="Phobius"/>
    </source>
</evidence>
<dbReference type="AlphaFoldDB" id="A0A1Q5PLJ7"/>
<reference evidence="3 4" key="1">
    <citation type="submission" date="2016-11" db="EMBL/GenBank/DDBJ databases">
        <title>Actinomyces gypaetusis sp. nov. isolated from the vulture Gypaetus barbatus in Qinghai Tibet Plateau China.</title>
        <authorList>
            <person name="Meng X."/>
        </authorList>
    </citation>
    <scope>NUCLEOTIDE SEQUENCE [LARGE SCALE GENOMIC DNA]</scope>
    <source>
        <strain evidence="3 4">VUL4_2</strain>
    </source>
</reference>
<dbReference type="STRING" id="1921764.BSR28_06010"/>
<sequence>MAKQGVQPTGGKQSIQARAAAMRAEAERKERRSKFIIWGVLGVVVAIAAALIVFAVLHKNSSEAGADSSPALSAGNPIVIGKEVGKPNEGKPVVAEYLSYSCPHCIHVGKSVQKPLIEKAQAGEITFELHPVATAVYPYTYVASAGAVIVANEEPAKFIKLNEALDAFFESQMNANDGSIVQDPTKSVEQVKSIAKQVGVSDAVVNKFSIEGGEAYLAKSSQAWTDGNYEGLDRKKGMGTPMFVVNGKYIPITALPENGPADVALIMKAVQEAAK</sequence>
<dbReference type="OrthoDB" id="117402at2"/>
<keyword evidence="4" id="KW-1185">Reference proteome</keyword>
<keyword evidence="1" id="KW-0812">Transmembrane</keyword>
<proteinExistence type="predicted"/>
<organism evidence="3 4">
    <name type="scientific">Boudabousia liubingyangii</name>
    <dbReference type="NCBI Taxonomy" id="1921764"/>
    <lineage>
        <taxon>Bacteria</taxon>
        <taxon>Bacillati</taxon>
        <taxon>Actinomycetota</taxon>
        <taxon>Actinomycetes</taxon>
        <taxon>Actinomycetales</taxon>
        <taxon>Actinomycetaceae</taxon>
        <taxon>Boudabousia</taxon>
    </lineage>
</organism>
<feature type="domain" description="Thioredoxin-like fold" evidence="2">
    <location>
        <begin position="89"/>
        <end position="250"/>
    </location>
</feature>